<dbReference type="Gene3D" id="2.10.25.10">
    <property type="entry name" value="Laminin"/>
    <property type="match status" value="1"/>
</dbReference>
<evidence type="ECO:0000313" key="2">
    <source>
        <dbReference type="Ensembl" id="ENSEBUP00000015799.1"/>
    </source>
</evidence>
<dbReference type="InterPro" id="IPR045574">
    <property type="entry name" value="ASTN1_2_Fn3"/>
</dbReference>
<dbReference type="PANTHER" id="PTHR16592">
    <property type="entry name" value="ASTROTACTIN-1-LIKE"/>
    <property type="match status" value="1"/>
</dbReference>
<dbReference type="InterPro" id="IPR013783">
    <property type="entry name" value="Ig-like_fold"/>
</dbReference>
<protein>
    <recommendedName>
        <fullName evidence="1">MACPF domain-containing protein</fullName>
    </recommendedName>
</protein>
<dbReference type="Pfam" id="PF19743">
    <property type="entry name" value="ASTN1_2_fn3"/>
    <property type="match status" value="1"/>
</dbReference>
<dbReference type="Ensembl" id="ENSEBUT00000016354.1">
    <property type="protein sequence ID" value="ENSEBUP00000015778.1"/>
    <property type="gene ID" value="ENSEBUG00000009927.1"/>
</dbReference>
<organism evidence="2 3">
    <name type="scientific">Eptatretus burgeri</name>
    <name type="common">Inshore hagfish</name>
    <dbReference type="NCBI Taxonomy" id="7764"/>
    <lineage>
        <taxon>Eukaryota</taxon>
        <taxon>Metazoa</taxon>
        <taxon>Chordata</taxon>
        <taxon>Craniata</taxon>
        <taxon>Vertebrata</taxon>
        <taxon>Cyclostomata</taxon>
        <taxon>Myxini</taxon>
        <taxon>Myxiniformes</taxon>
        <taxon>Myxinidae</taxon>
        <taxon>Eptatretinae</taxon>
        <taxon>Eptatretus</taxon>
    </lineage>
</organism>
<dbReference type="SUPFAM" id="SSF49265">
    <property type="entry name" value="Fibronectin type III"/>
    <property type="match status" value="1"/>
</dbReference>
<dbReference type="Ensembl" id="ENSEBUT00000016376.1">
    <property type="protein sequence ID" value="ENSEBUP00000015799.1"/>
    <property type="gene ID" value="ENSEBUG00000009927.1"/>
</dbReference>
<accession>A0A8C4QI86</accession>
<sequence length="565" mass="62442">MKDGSGCYDYRQGVDCSDGQNGGCEQLCLQQTVPMPDDTTTYNIHMFCSCVEEYRLGPDGRSCLLLSEPCPGGALCSDHDQHGPGDVMFWEMLHGFDNGTGLTFPQEGGQNLSEVLENGTHTESTARRQIFRVSFRERNVIQGLPQLPDGLQVTFLPTDQQCQVHLSDPVADRQQLEGQVNYSEVLGYPIVQQWTLRSNLHHVSLGARNLSPGFLRAASSLSSESSRQEFLALLGTFGRWYAAEALYGYETKCTLHFSSKRIQRHTWLQYQKLSKVTYDPLRQARRGREDKLPSFAAFVTSLSEDDSGTQAVSIECDDLGQCPMSCDQCLEPGPSGPNPTPVLLEVLKAVPVCHLLQDNHTQELCRKALLSTTWCSGKGDVVDNWCRCDVDAFDSNGLPGCAPLPLPSLHLSPALEPTSTLVAFEWEDLEQPIGSKIIDYLIQYDALGEAGAGPDTHWENQLSFLDDLLLGPRSPCVSIGRNVKSGPTPGVFTLIFKCLEPDTLYKFSLQTVDSTGRRSEPSNLHMRTPCKVVDDIKGEGKMKPLLLHVCEVKSVVKQLVHFCPP</sequence>
<keyword evidence="3" id="KW-1185">Reference proteome</keyword>
<reference evidence="2" key="1">
    <citation type="submission" date="2025-05" db="UniProtKB">
        <authorList>
            <consortium name="Ensembl"/>
        </authorList>
    </citation>
    <scope>IDENTIFICATION</scope>
</reference>
<dbReference type="SMART" id="SM00457">
    <property type="entry name" value="MACPF"/>
    <property type="match status" value="1"/>
</dbReference>
<feature type="domain" description="MACPF" evidence="1">
    <location>
        <begin position="188"/>
        <end position="374"/>
    </location>
</feature>
<dbReference type="InterPro" id="IPR020864">
    <property type="entry name" value="MACPF"/>
</dbReference>
<dbReference type="GO" id="GO:0001764">
    <property type="term" value="P:neuron migration"/>
    <property type="evidence" value="ECO:0007669"/>
    <property type="project" value="InterPro"/>
</dbReference>
<dbReference type="Gene3D" id="2.60.40.10">
    <property type="entry name" value="Immunoglobulins"/>
    <property type="match status" value="1"/>
</dbReference>
<proteinExistence type="predicted"/>
<dbReference type="InterPro" id="IPR026995">
    <property type="entry name" value="Astrotactin"/>
</dbReference>
<dbReference type="InterPro" id="IPR036116">
    <property type="entry name" value="FN3_sf"/>
</dbReference>
<dbReference type="GO" id="GO:0005768">
    <property type="term" value="C:endosome"/>
    <property type="evidence" value="ECO:0007669"/>
    <property type="project" value="TreeGrafter"/>
</dbReference>
<dbReference type="AlphaFoldDB" id="A0A8C4QI86"/>
<dbReference type="PANTHER" id="PTHR16592:SF9">
    <property type="entry name" value="ASTROTACTIN-1-LIKE"/>
    <property type="match status" value="1"/>
</dbReference>
<name>A0A8C4QI86_EPTBU</name>
<dbReference type="Proteomes" id="UP000694388">
    <property type="component" value="Unplaced"/>
</dbReference>
<evidence type="ECO:0000313" key="3">
    <source>
        <dbReference type="Proteomes" id="UP000694388"/>
    </source>
</evidence>
<dbReference type="GeneTree" id="ENSGT00390000003140"/>
<dbReference type="OMA" id="DTHWENQ"/>
<dbReference type="GO" id="GO:0007158">
    <property type="term" value="P:neuron cell-cell adhesion"/>
    <property type="evidence" value="ECO:0007669"/>
    <property type="project" value="TreeGrafter"/>
</dbReference>
<evidence type="ECO:0000259" key="1">
    <source>
        <dbReference type="SMART" id="SM00457"/>
    </source>
</evidence>
<dbReference type="GO" id="GO:0016020">
    <property type="term" value="C:membrane"/>
    <property type="evidence" value="ECO:0007669"/>
    <property type="project" value="TreeGrafter"/>
</dbReference>